<sequence length="75" mass="8027">LTGYLSEPGQSNESAQIHAHLDTTKGVSSSRQQDGGHGIGRREGREEVMGVNLDGTVFSADLGDSSKYSNENFED</sequence>
<evidence type="ECO:0000313" key="3">
    <source>
        <dbReference type="Proteomes" id="UP000789396"/>
    </source>
</evidence>
<name>A0A9N9AML8_9GLOM</name>
<gene>
    <name evidence="2" type="ORF">RFULGI_LOCUS3966</name>
</gene>
<dbReference type="Proteomes" id="UP000789396">
    <property type="component" value="Unassembled WGS sequence"/>
</dbReference>
<keyword evidence="3" id="KW-1185">Reference proteome</keyword>
<feature type="non-terminal residue" evidence="2">
    <location>
        <position position="75"/>
    </location>
</feature>
<protein>
    <submittedName>
        <fullName evidence="2">16557_t:CDS:1</fullName>
    </submittedName>
</protein>
<comment type="caution">
    <text evidence="2">The sequence shown here is derived from an EMBL/GenBank/DDBJ whole genome shotgun (WGS) entry which is preliminary data.</text>
</comment>
<feature type="region of interest" description="Disordered" evidence="1">
    <location>
        <begin position="1"/>
        <end position="52"/>
    </location>
</feature>
<proteinExistence type="predicted"/>
<organism evidence="2 3">
    <name type="scientific">Racocetra fulgida</name>
    <dbReference type="NCBI Taxonomy" id="60492"/>
    <lineage>
        <taxon>Eukaryota</taxon>
        <taxon>Fungi</taxon>
        <taxon>Fungi incertae sedis</taxon>
        <taxon>Mucoromycota</taxon>
        <taxon>Glomeromycotina</taxon>
        <taxon>Glomeromycetes</taxon>
        <taxon>Diversisporales</taxon>
        <taxon>Gigasporaceae</taxon>
        <taxon>Racocetra</taxon>
    </lineage>
</organism>
<dbReference type="AlphaFoldDB" id="A0A9N9AML8"/>
<dbReference type="OrthoDB" id="1682477at2759"/>
<reference evidence="2" key="1">
    <citation type="submission" date="2021-06" db="EMBL/GenBank/DDBJ databases">
        <authorList>
            <person name="Kallberg Y."/>
            <person name="Tangrot J."/>
            <person name="Rosling A."/>
        </authorList>
    </citation>
    <scope>NUCLEOTIDE SEQUENCE</scope>
    <source>
        <strain evidence="2">IN212</strain>
    </source>
</reference>
<evidence type="ECO:0000256" key="1">
    <source>
        <dbReference type="SAM" id="MobiDB-lite"/>
    </source>
</evidence>
<evidence type="ECO:0000313" key="2">
    <source>
        <dbReference type="EMBL" id="CAG8535046.1"/>
    </source>
</evidence>
<accession>A0A9N9AML8</accession>
<dbReference type="EMBL" id="CAJVPZ010003737">
    <property type="protein sequence ID" value="CAG8535046.1"/>
    <property type="molecule type" value="Genomic_DNA"/>
</dbReference>